<protein>
    <submittedName>
        <fullName evidence="9">Winged helix-turn-helix transcriptional regulator</fullName>
    </submittedName>
</protein>
<feature type="DNA-binding region" description="OmpR/PhoB-type" evidence="6">
    <location>
        <begin position="80"/>
        <end position="177"/>
    </location>
</feature>
<evidence type="ECO:0000256" key="6">
    <source>
        <dbReference type="PROSITE-ProRule" id="PRU01091"/>
    </source>
</evidence>
<dbReference type="GO" id="GO:0000156">
    <property type="term" value="F:phosphorelay response regulator activity"/>
    <property type="evidence" value="ECO:0007669"/>
    <property type="project" value="TreeGrafter"/>
</dbReference>
<evidence type="ECO:0000256" key="7">
    <source>
        <dbReference type="SAM" id="MobiDB-lite"/>
    </source>
</evidence>
<dbReference type="GO" id="GO:0006355">
    <property type="term" value="P:regulation of DNA-templated transcription"/>
    <property type="evidence" value="ECO:0007669"/>
    <property type="project" value="InterPro"/>
</dbReference>
<name>A0A931FCU7_9ACTN</name>
<gene>
    <name evidence="9" type="ORF">I2501_12555</name>
</gene>
<dbReference type="AlphaFoldDB" id="A0A931FCU7"/>
<keyword evidence="3" id="KW-0805">Transcription regulation</keyword>
<keyword evidence="1" id="KW-0597">Phosphoprotein</keyword>
<dbReference type="InterPro" id="IPR036388">
    <property type="entry name" value="WH-like_DNA-bd_sf"/>
</dbReference>
<reference evidence="9" key="1">
    <citation type="submission" date="2020-11" db="EMBL/GenBank/DDBJ databases">
        <title>Isolation and identification of active actinomycetes.</title>
        <authorList>
            <person name="Yu B."/>
        </authorList>
    </citation>
    <scope>NUCLEOTIDE SEQUENCE</scope>
    <source>
        <strain evidence="9">NEAU-YB345</strain>
    </source>
</reference>
<feature type="region of interest" description="Disordered" evidence="7">
    <location>
        <begin position="17"/>
        <end position="40"/>
    </location>
</feature>
<evidence type="ECO:0000313" key="9">
    <source>
        <dbReference type="EMBL" id="MBF9068853.1"/>
    </source>
</evidence>
<evidence type="ECO:0000256" key="1">
    <source>
        <dbReference type="ARBA" id="ARBA00022553"/>
    </source>
</evidence>
<dbReference type="EMBL" id="JADPRT010000004">
    <property type="protein sequence ID" value="MBF9068853.1"/>
    <property type="molecule type" value="Genomic_DNA"/>
</dbReference>
<dbReference type="SUPFAM" id="SSF46894">
    <property type="entry name" value="C-terminal effector domain of the bipartite response regulators"/>
    <property type="match status" value="1"/>
</dbReference>
<dbReference type="Pfam" id="PF00486">
    <property type="entry name" value="Trans_reg_C"/>
    <property type="match status" value="1"/>
</dbReference>
<keyword evidence="5" id="KW-0804">Transcription</keyword>
<dbReference type="PANTHER" id="PTHR48111">
    <property type="entry name" value="REGULATOR OF RPOS"/>
    <property type="match status" value="1"/>
</dbReference>
<dbReference type="SMART" id="SM00862">
    <property type="entry name" value="Trans_reg_C"/>
    <property type="match status" value="1"/>
</dbReference>
<dbReference type="PANTHER" id="PTHR48111:SF4">
    <property type="entry name" value="DNA-BINDING DUAL TRANSCRIPTIONAL REGULATOR OMPR"/>
    <property type="match status" value="1"/>
</dbReference>
<evidence type="ECO:0000256" key="5">
    <source>
        <dbReference type="ARBA" id="ARBA00023163"/>
    </source>
</evidence>
<evidence type="ECO:0000256" key="3">
    <source>
        <dbReference type="ARBA" id="ARBA00023015"/>
    </source>
</evidence>
<dbReference type="InterPro" id="IPR016032">
    <property type="entry name" value="Sig_transdc_resp-reg_C-effctor"/>
</dbReference>
<evidence type="ECO:0000256" key="4">
    <source>
        <dbReference type="ARBA" id="ARBA00023125"/>
    </source>
</evidence>
<comment type="caution">
    <text evidence="9">The sequence shown here is derived from an EMBL/GenBank/DDBJ whole genome shotgun (WGS) entry which is preliminary data.</text>
</comment>
<organism evidence="9 10">
    <name type="scientific">Streptacidiphilus fuscans</name>
    <dbReference type="NCBI Taxonomy" id="2789292"/>
    <lineage>
        <taxon>Bacteria</taxon>
        <taxon>Bacillati</taxon>
        <taxon>Actinomycetota</taxon>
        <taxon>Actinomycetes</taxon>
        <taxon>Kitasatosporales</taxon>
        <taxon>Streptomycetaceae</taxon>
        <taxon>Streptacidiphilus</taxon>
    </lineage>
</organism>
<dbReference type="Gene3D" id="1.10.10.10">
    <property type="entry name" value="Winged helix-like DNA-binding domain superfamily/Winged helix DNA-binding domain"/>
    <property type="match status" value="1"/>
</dbReference>
<feature type="domain" description="OmpR/PhoB-type" evidence="8">
    <location>
        <begin position="80"/>
        <end position="177"/>
    </location>
</feature>
<dbReference type="CDD" id="cd00383">
    <property type="entry name" value="trans_reg_C"/>
    <property type="match status" value="1"/>
</dbReference>
<dbReference type="GO" id="GO:0000976">
    <property type="term" value="F:transcription cis-regulatory region binding"/>
    <property type="evidence" value="ECO:0007669"/>
    <property type="project" value="TreeGrafter"/>
</dbReference>
<proteinExistence type="predicted"/>
<dbReference type="GO" id="GO:0032993">
    <property type="term" value="C:protein-DNA complex"/>
    <property type="evidence" value="ECO:0007669"/>
    <property type="project" value="TreeGrafter"/>
</dbReference>
<evidence type="ECO:0000256" key="2">
    <source>
        <dbReference type="ARBA" id="ARBA00023012"/>
    </source>
</evidence>
<keyword evidence="2" id="KW-0902">Two-component regulatory system</keyword>
<accession>A0A931FCU7</accession>
<evidence type="ECO:0000259" key="8">
    <source>
        <dbReference type="PROSITE" id="PS51755"/>
    </source>
</evidence>
<dbReference type="InterPro" id="IPR039420">
    <property type="entry name" value="WalR-like"/>
</dbReference>
<evidence type="ECO:0000313" key="10">
    <source>
        <dbReference type="Proteomes" id="UP000657385"/>
    </source>
</evidence>
<dbReference type="PROSITE" id="PS51755">
    <property type="entry name" value="OMPR_PHOB"/>
    <property type="match status" value="1"/>
</dbReference>
<keyword evidence="10" id="KW-1185">Reference proteome</keyword>
<dbReference type="InterPro" id="IPR001867">
    <property type="entry name" value="OmpR/PhoB-type_DNA-bd"/>
</dbReference>
<dbReference type="GO" id="GO:0005829">
    <property type="term" value="C:cytosol"/>
    <property type="evidence" value="ECO:0007669"/>
    <property type="project" value="TreeGrafter"/>
</dbReference>
<sequence>MTSARTRRSATWCWIERGSSGHPLGTSHPRNHRAPSRKDTRVSVSYLRAHRLQQHRTGPAAIIPPHLVPLPPAPGPLPSGPAPRIQPVTVDPLRRTAVAGGEPLALTKVEFDLLAHLVSRPHQVFTRDQLIEAVWHQPAIGDGRTVDVHVVRLRRKLGQRFRAMLVTVRGVGYKYEPLAC</sequence>
<dbReference type="FunFam" id="1.10.10.10:FF:000018">
    <property type="entry name" value="DNA-binding response regulator ResD"/>
    <property type="match status" value="1"/>
</dbReference>
<keyword evidence="4 6" id="KW-0238">DNA-binding</keyword>
<dbReference type="Proteomes" id="UP000657385">
    <property type="component" value="Unassembled WGS sequence"/>
</dbReference>